<dbReference type="AlphaFoldDB" id="A0AA35SKV5"/>
<dbReference type="InterPro" id="IPR042099">
    <property type="entry name" value="ANL_N_sf"/>
</dbReference>
<feature type="domain" description="AMP-dependent synthetase/ligase" evidence="3">
    <location>
        <begin position="89"/>
        <end position="418"/>
    </location>
</feature>
<dbReference type="Gene3D" id="3.40.50.12780">
    <property type="entry name" value="N-terminal domain of ligase-like"/>
    <property type="match status" value="1"/>
</dbReference>
<sequence>MVDINFIYRIPNLVINSPPLHMDSKSDTVDYEAMYDESIKNPTEFWSRQAKKFLKWIKIFDEVDGCRLEEGVISWFTGGQLNVSYNCLDRHAVKNGERTALIWENNRTKEQINGIHECISYRKLLEMTCQIANVLRTNCGIKKGDRIVIYMPTCPLAVAAMLACARIGAVHCVLYSVLGVRDIMKRIKSSEAKVVVTAQKAFVGDKCLHLRSNIDKTLKLLEKTNENSVNHVLVWKMNDCDIGDTLRDTDLETAMKAAPTYCEPVAMESEDPLFIMYTSGTTDEPTGILHTQAGYLLCAAMTHKYVFDYKIGEVFACVADLGWIAAHTSVVYGPLCNGGTTVLFQGTATYPDSGRYWEMVERLKVNHFYTSPAAIKKLMKDNLNCVNDYNVSSLKTIALGGEPISTATWMWYYTAVGRRNCLLMTLMGKQGEILQESGVQGKYFTGDWAYRDMDGDYQIVGRKDDIVRIKGVWIQIPEIESSIVGKSNNIENASYIGLSSEPSATTDACVVVEVRKSVPESQQKCKKFYRDILESVKSSIINIAGEHALPRFVLVVRESVYTWSNKMCRSIYRDMAEGFFKPLLKHVDPSENIVLLDYTTSPLPPVANKWEHLQ</sequence>
<reference evidence="5" key="1">
    <citation type="submission" date="2023-03" db="EMBL/GenBank/DDBJ databases">
        <authorList>
            <person name="Steffen K."/>
            <person name="Cardenas P."/>
        </authorList>
    </citation>
    <scope>NUCLEOTIDE SEQUENCE</scope>
</reference>
<protein>
    <recommendedName>
        <fullName evidence="2">acetate--CoA ligase</fullName>
        <ecNumber evidence="2">6.2.1.1</ecNumber>
    </recommendedName>
</protein>
<name>A0AA35SKV5_GEOBA</name>
<evidence type="ECO:0000259" key="3">
    <source>
        <dbReference type="Pfam" id="PF00501"/>
    </source>
</evidence>
<dbReference type="PANTHER" id="PTHR24095">
    <property type="entry name" value="ACETYL-COENZYME A SYNTHETASE"/>
    <property type="match status" value="1"/>
</dbReference>
<proteinExistence type="inferred from homology"/>
<evidence type="ECO:0000256" key="2">
    <source>
        <dbReference type="ARBA" id="ARBA00013275"/>
    </source>
</evidence>
<dbReference type="InterPro" id="IPR032387">
    <property type="entry name" value="ACAS_N"/>
</dbReference>
<dbReference type="GO" id="GO:0003987">
    <property type="term" value="F:acetate-CoA ligase activity"/>
    <property type="evidence" value="ECO:0007669"/>
    <property type="project" value="UniProtKB-EC"/>
</dbReference>
<dbReference type="InterPro" id="IPR000873">
    <property type="entry name" value="AMP-dep_synth/lig_dom"/>
</dbReference>
<dbReference type="Pfam" id="PF16177">
    <property type="entry name" value="ACAS_N"/>
    <property type="match status" value="1"/>
</dbReference>
<feature type="domain" description="Acetyl-coenzyme A synthetase N-terminal" evidence="4">
    <location>
        <begin position="31"/>
        <end position="87"/>
    </location>
</feature>
<evidence type="ECO:0000259" key="4">
    <source>
        <dbReference type="Pfam" id="PF16177"/>
    </source>
</evidence>
<dbReference type="PANTHER" id="PTHR24095:SF14">
    <property type="entry name" value="ACETYL-COENZYME A SYNTHETASE 1"/>
    <property type="match status" value="1"/>
</dbReference>
<dbReference type="Proteomes" id="UP001174909">
    <property type="component" value="Unassembled WGS sequence"/>
</dbReference>
<evidence type="ECO:0000313" key="5">
    <source>
        <dbReference type="EMBL" id="CAI8031753.1"/>
    </source>
</evidence>
<comment type="similarity">
    <text evidence="1">Belongs to the ATP-dependent AMP-binding enzyme family.</text>
</comment>
<dbReference type="EMBL" id="CASHTH010002562">
    <property type="protein sequence ID" value="CAI8031753.1"/>
    <property type="molecule type" value="Genomic_DNA"/>
</dbReference>
<dbReference type="InterPro" id="IPR045851">
    <property type="entry name" value="AMP-bd_C_sf"/>
</dbReference>
<dbReference type="SUPFAM" id="SSF56801">
    <property type="entry name" value="Acetyl-CoA synthetase-like"/>
    <property type="match status" value="1"/>
</dbReference>
<dbReference type="Gene3D" id="3.30.300.30">
    <property type="match status" value="1"/>
</dbReference>
<comment type="caution">
    <text evidence="5">The sequence shown here is derived from an EMBL/GenBank/DDBJ whole genome shotgun (WGS) entry which is preliminary data.</text>
</comment>
<accession>A0AA35SKV5</accession>
<gene>
    <name evidence="5" type="ORF">GBAR_LOCUS17999</name>
</gene>
<evidence type="ECO:0000256" key="1">
    <source>
        <dbReference type="ARBA" id="ARBA00006432"/>
    </source>
</evidence>
<evidence type="ECO:0000313" key="6">
    <source>
        <dbReference type="Proteomes" id="UP001174909"/>
    </source>
</evidence>
<keyword evidence="6" id="KW-1185">Reference proteome</keyword>
<dbReference type="GO" id="GO:0006085">
    <property type="term" value="P:acetyl-CoA biosynthetic process"/>
    <property type="evidence" value="ECO:0007669"/>
    <property type="project" value="TreeGrafter"/>
</dbReference>
<dbReference type="Pfam" id="PF00501">
    <property type="entry name" value="AMP-binding"/>
    <property type="match status" value="1"/>
</dbReference>
<organism evidence="5 6">
    <name type="scientific">Geodia barretti</name>
    <name type="common">Barrett's horny sponge</name>
    <dbReference type="NCBI Taxonomy" id="519541"/>
    <lineage>
        <taxon>Eukaryota</taxon>
        <taxon>Metazoa</taxon>
        <taxon>Porifera</taxon>
        <taxon>Demospongiae</taxon>
        <taxon>Heteroscleromorpha</taxon>
        <taxon>Tetractinellida</taxon>
        <taxon>Astrophorina</taxon>
        <taxon>Geodiidae</taxon>
        <taxon>Geodia</taxon>
    </lineage>
</organism>
<dbReference type="EC" id="6.2.1.1" evidence="2"/>